<evidence type="ECO:0000256" key="1">
    <source>
        <dbReference type="PROSITE-ProRule" id="PRU00325"/>
    </source>
</evidence>
<proteinExistence type="predicted"/>
<accession>A0AAD9C2J4</accession>
<evidence type="ECO:0000313" key="5">
    <source>
        <dbReference type="Proteomes" id="UP001228049"/>
    </source>
</evidence>
<sequence length="472" mass="54057">MDKMDAIERKVTWAELWKAPKPIEPSHMGHKRVTSMPTVLQERNPGAHPKLLPKGARRRTTNTNWFTNEKLRRWFNTKWLPQAKRWVNVYKTKSLKVAIYTTNGVERQNETLKHTFLEGYKNCSLSELLTVVVSDFLPKAYQKYIELNVMFSDGYRKYNTNLPQYLQNRPCANGQHILDRHFRSLDYKGAVTGREKGVFCVKSLTTSVTHLVSFGRGSISPSCTCQDWQRHLLPCTHFCVVFNTIEGCGWESLSETCRENPLFSLDIICLTKSQTDSITPSLEDALVCMEDTPNTPVCTEDTANTPVCTEDTPNTPVCMEDTPNTPVCMEETHNTPVRTEETPNTPVRTEETHSKNSGNHSKSSRDRKRQPCGTLLREITEHTYHLQDETFMCTVISRLNDLLEDVKQHTPHDSSLPPSFTPPKHKRQERTIKPQPSTSHRRHPFSGRVGHKAEVMRSKCVQSGQLEQDFKS</sequence>
<dbReference type="PANTHER" id="PTHR47456">
    <property type="entry name" value="PHD-TYPE DOMAIN-CONTAINING PROTEIN"/>
    <property type="match status" value="1"/>
</dbReference>
<reference evidence="4" key="1">
    <citation type="submission" date="2023-04" db="EMBL/GenBank/DDBJ databases">
        <title>Chromosome-level genome of Chaenocephalus aceratus.</title>
        <authorList>
            <person name="Park H."/>
        </authorList>
    </citation>
    <scope>NUCLEOTIDE SEQUENCE</scope>
    <source>
        <strain evidence="4">DE</strain>
        <tissue evidence="4">Muscle</tissue>
    </source>
</reference>
<dbReference type="AlphaFoldDB" id="A0AAD9C2J4"/>
<dbReference type="PROSITE" id="PS50966">
    <property type="entry name" value="ZF_SWIM"/>
    <property type="match status" value="1"/>
</dbReference>
<feature type="compositionally biased region" description="Basic and acidic residues" evidence="2">
    <location>
        <begin position="330"/>
        <end position="341"/>
    </location>
</feature>
<keyword evidence="5" id="KW-1185">Reference proteome</keyword>
<evidence type="ECO:0000256" key="2">
    <source>
        <dbReference type="SAM" id="MobiDB-lite"/>
    </source>
</evidence>
<evidence type="ECO:0000313" key="4">
    <source>
        <dbReference type="EMBL" id="KAK1893357.1"/>
    </source>
</evidence>
<feature type="region of interest" description="Disordered" evidence="2">
    <location>
        <begin position="408"/>
        <end position="472"/>
    </location>
</feature>
<keyword evidence="1" id="KW-0479">Metal-binding</keyword>
<evidence type="ECO:0000259" key="3">
    <source>
        <dbReference type="PROSITE" id="PS50966"/>
    </source>
</evidence>
<gene>
    <name evidence="4" type="ORF">KUDE01_008426</name>
</gene>
<keyword evidence="1" id="KW-0863">Zinc-finger</keyword>
<keyword evidence="1" id="KW-0862">Zinc</keyword>
<protein>
    <submittedName>
        <fullName evidence="4">Ribosome-binding protein 1</fullName>
    </submittedName>
</protein>
<dbReference type="PANTHER" id="PTHR47456:SF4">
    <property type="entry name" value="SWIM-TYPE DOMAIN-CONTAINING PROTEIN"/>
    <property type="match status" value="1"/>
</dbReference>
<comment type="caution">
    <text evidence="4">The sequence shown here is derived from an EMBL/GenBank/DDBJ whole genome shotgun (WGS) entry which is preliminary data.</text>
</comment>
<feature type="region of interest" description="Disordered" evidence="2">
    <location>
        <begin position="330"/>
        <end position="371"/>
    </location>
</feature>
<dbReference type="GO" id="GO:0008270">
    <property type="term" value="F:zinc ion binding"/>
    <property type="evidence" value="ECO:0007669"/>
    <property type="project" value="UniProtKB-KW"/>
</dbReference>
<dbReference type="Proteomes" id="UP001228049">
    <property type="component" value="Unassembled WGS sequence"/>
</dbReference>
<dbReference type="InterPro" id="IPR007527">
    <property type="entry name" value="Znf_SWIM"/>
</dbReference>
<name>A0AAD9C2J4_DISEL</name>
<organism evidence="4 5">
    <name type="scientific">Dissostichus eleginoides</name>
    <name type="common">Patagonian toothfish</name>
    <name type="synonym">Dissostichus amissus</name>
    <dbReference type="NCBI Taxonomy" id="100907"/>
    <lineage>
        <taxon>Eukaryota</taxon>
        <taxon>Metazoa</taxon>
        <taxon>Chordata</taxon>
        <taxon>Craniata</taxon>
        <taxon>Vertebrata</taxon>
        <taxon>Euteleostomi</taxon>
        <taxon>Actinopterygii</taxon>
        <taxon>Neopterygii</taxon>
        <taxon>Teleostei</taxon>
        <taxon>Neoteleostei</taxon>
        <taxon>Acanthomorphata</taxon>
        <taxon>Eupercaria</taxon>
        <taxon>Perciformes</taxon>
        <taxon>Notothenioidei</taxon>
        <taxon>Nototheniidae</taxon>
        <taxon>Dissostichus</taxon>
    </lineage>
</organism>
<feature type="domain" description="SWIM-type" evidence="3">
    <location>
        <begin position="208"/>
        <end position="246"/>
    </location>
</feature>
<dbReference type="EMBL" id="JASDAP010000013">
    <property type="protein sequence ID" value="KAK1893357.1"/>
    <property type="molecule type" value="Genomic_DNA"/>
</dbReference>